<keyword evidence="3" id="KW-1185">Reference proteome</keyword>
<comment type="caution">
    <text evidence="2">The sequence shown here is derived from an EMBL/GenBank/DDBJ whole genome shotgun (WGS) entry which is preliminary data.</text>
</comment>
<reference evidence="2 3" key="1">
    <citation type="submission" date="2024-06" db="EMBL/GenBank/DDBJ databases">
        <authorList>
            <person name="Kim D.-U."/>
        </authorList>
    </citation>
    <scope>NUCLEOTIDE SEQUENCE [LARGE SCALE GENOMIC DNA]</scope>
    <source>
        <strain evidence="2 3">KACC15460</strain>
    </source>
</reference>
<gene>
    <name evidence="2" type="ORF">ABVQ20_29290</name>
</gene>
<dbReference type="Proteomes" id="UP001548832">
    <property type="component" value="Unassembled WGS sequence"/>
</dbReference>
<name>A0ABV2DMH4_9HYPH</name>
<protein>
    <submittedName>
        <fullName evidence="2">Uncharacterized protein</fullName>
    </submittedName>
</protein>
<proteinExistence type="predicted"/>
<accession>A0ABV2DMH4</accession>
<evidence type="ECO:0000256" key="1">
    <source>
        <dbReference type="SAM" id="MobiDB-lite"/>
    </source>
</evidence>
<dbReference type="EMBL" id="JBEWSZ010000003">
    <property type="protein sequence ID" value="MET2831079.1"/>
    <property type="molecule type" value="Genomic_DNA"/>
</dbReference>
<organism evidence="2 3">
    <name type="scientific">Mesorhizobium shangrilense</name>
    <dbReference type="NCBI Taxonomy" id="460060"/>
    <lineage>
        <taxon>Bacteria</taxon>
        <taxon>Pseudomonadati</taxon>
        <taxon>Pseudomonadota</taxon>
        <taxon>Alphaproteobacteria</taxon>
        <taxon>Hyphomicrobiales</taxon>
        <taxon>Phyllobacteriaceae</taxon>
        <taxon>Mesorhizobium</taxon>
    </lineage>
</organism>
<evidence type="ECO:0000313" key="2">
    <source>
        <dbReference type="EMBL" id="MET2831079.1"/>
    </source>
</evidence>
<dbReference type="RefSeq" id="WP_354463204.1">
    <property type="nucleotide sequence ID" value="NZ_JBEWSZ010000003.1"/>
</dbReference>
<sequence>MAEQLLGDCLRLALHSPPTPIPTLSSSAAGSDSSVENRLEGTRNLNMKHLREHKKEVLRQAA</sequence>
<evidence type="ECO:0000313" key="3">
    <source>
        <dbReference type="Proteomes" id="UP001548832"/>
    </source>
</evidence>
<feature type="region of interest" description="Disordered" evidence="1">
    <location>
        <begin position="18"/>
        <end position="43"/>
    </location>
</feature>
<feature type="compositionally biased region" description="Low complexity" evidence="1">
    <location>
        <begin position="22"/>
        <end position="34"/>
    </location>
</feature>